<dbReference type="InParanoid" id="A0A2H3EEG2"/>
<dbReference type="EMBL" id="KZ293647">
    <property type="protein sequence ID" value="PBK99607.1"/>
    <property type="molecule type" value="Genomic_DNA"/>
</dbReference>
<sequence>MTACSGRSACSGSGTGSRLKTILAVWTYTTKHMEVDLGPRMWGPSHAPCYGLNGRIEGSIRFSGNPSSVMKVAFMLEGHIITSERGSSTFLSRTIPVYIPFTTSGPQKDSCSFSIPIPTEINANGSVSIMPPSFSCYNWDTMCDVSYLIKVLVVRKKNGFCTHESRHIPIMYLPKSEPYEPSPAQMTPSKVEEMSLSSTTPQWIDSKNRHCSTCLPGSFHDVIFISLPSTNFASGHRIPFFVSLDTVKHPLLSQVLDENIDVICRHQGFPLVLGQLKTYML</sequence>
<proteinExistence type="predicted"/>
<gene>
    <name evidence="1" type="ORF">ARMGADRAFT_1074463</name>
</gene>
<protein>
    <recommendedName>
        <fullName evidence="3">Arrestin-like N-terminal domain-containing protein</fullName>
    </recommendedName>
</protein>
<accession>A0A2H3EEG2</accession>
<dbReference type="AlphaFoldDB" id="A0A2H3EEG2"/>
<dbReference type="OrthoDB" id="2586076at2759"/>
<evidence type="ECO:0008006" key="3">
    <source>
        <dbReference type="Google" id="ProtNLM"/>
    </source>
</evidence>
<name>A0A2H3EEG2_ARMGA</name>
<organism evidence="1 2">
    <name type="scientific">Armillaria gallica</name>
    <name type="common">Bulbous honey fungus</name>
    <name type="synonym">Armillaria bulbosa</name>
    <dbReference type="NCBI Taxonomy" id="47427"/>
    <lineage>
        <taxon>Eukaryota</taxon>
        <taxon>Fungi</taxon>
        <taxon>Dikarya</taxon>
        <taxon>Basidiomycota</taxon>
        <taxon>Agaricomycotina</taxon>
        <taxon>Agaricomycetes</taxon>
        <taxon>Agaricomycetidae</taxon>
        <taxon>Agaricales</taxon>
        <taxon>Marasmiineae</taxon>
        <taxon>Physalacriaceae</taxon>
        <taxon>Armillaria</taxon>
    </lineage>
</organism>
<evidence type="ECO:0000313" key="2">
    <source>
        <dbReference type="Proteomes" id="UP000217790"/>
    </source>
</evidence>
<reference evidence="2" key="1">
    <citation type="journal article" date="2017" name="Nat. Ecol. Evol.">
        <title>Genome expansion and lineage-specific genetic innovations in the forest pathogenic fungi Armillaria.</title>
        <authorList>
            <person name="Sipos G."/>
            <person name="Prasanna A.N."/>
            <person name="Walter M.C."/>
            <person name="O'Connor E."/>
            <person name="Balint B."/>
            <person name="Krizsan K."/>
            <person name="Kiss B."/>
            <person name="Hess J."/>
            <person name="Varga T."/>
            <person name="Slot J."/>
            <person name="Riley R."/>
            <person name="Boka B."/>
            <person name="Rigling D."/>
            <person name="Barry K."/>
            <person name="Lee J."/>
            <person name="Mihaltcheva S."/>
            <person name="LaButti K."/>
            <person name="Lipzen A."/>
            <person name="Waldron R."/>
            <person name="Moloney N.M."/>
            <person name="Sperisen C."/>
            <person name="Kredics L."/>
            <person name="Vagvoelgyi C."/>
            <person name="Patrignani A."/>
            <person name="Fitzpatrick D."/>
            <person name="Nagy I."/>
            <person name="Doyle S."/>
            <person name="Anderson J.B."/>
            <person name="Grigoriev I.V."/>
            <person name="Gueldener U."/>
            <person name="Muensterkoetter M."/>
            <person name="Nagy L.G."/>
        </authorList>
    </citation>
    <scope>NUCLEOTIDE SEQUENCE [LARGE SCALE GENOMIC DNA]</scope>
    <source>
        <strain evidence="2">Ar21-2</strain>
    </source>
</reference>
<evidence type="ECO:0000313" key="1">
    <source>
        <dbReference type="EMBL" id="PBK99607.1"/>
    </source>
</evidence>
<dbReference type="STRING" id="47427.A0A2H3EEG2"/>
<keyword evidence="2" id="KW-1185">Reference proteome</keyword>
<dbReference type="Proteomes" id="UP000217790">
    <property type="component" value="Unassembled WGS sequence"/>
</dbReference>